<evidence type="ECO:0000256" key="4">
    <source>
        <dbReference type="PIRSR" id="PIRSR037375-1"/>
    </source>
</evidence>
<dbReference type="PANTHER" id="PTHR45648:SF22">
    <property type="entry name" value="GDSL LIPASE_ACYLHYDROLASE FAMILY PROTEIN (AFU_ORTHOLOGUE AFUA_4G14700)"/>
    <property type="match status" value="1"/>
</dbReference>
<organism evidence="7 8">
    <name type="scientific">Xanthobacter autotrophicus (strain ATCC BAA-1158 / Py2)</name>
    <dbReference type="NCBI Taxonomy" id="78245"/>
    <lineage>
        <taxon>Bacteria</taxon>
        <taxon>Pseudomonadati</taxon>
        <taxon>Pseudomonadota</taxon>
        <taxon>Alphaproteobacteria</taxon>
        <taxon>Hyphomicrobiales</taxon>
        <taxon>Xanthobacteraceae</taxon>
        <taxon>Xanthobacter</taxon>
    </lineage>
</organism>
<accession>A7IIP4</accession>
<dbReference type="STRING" id="78245.Xaut_2645"/>
<dbReference type="CDD" id="cd01847">
    <property type="entry name" value="Triacylglycerol_lipase_like"/>
    <property type="match status" value="1"/>
</dbReference>
<dbReference type="InterPro" id="IPR036514">
    <property type="entry name" value="SGNH_hydro_sf"/>
</dbReference>
<evidence type="ECO:0000259" key="6">
    <source>
        <dbReference type="PROSITE" id="PS51208"/>
    </source>
</evidence>
<evidence type="ECO:0000256" key="3">
    <source>
        <dbReference type="ARBA" id="ARBA00022801"/>
    </source>
</evidence>
<dbReference type="InterPro" id="IPR036709">
    <property type="entry name" value="Autotransporte_beta_dom_sf"/>
</dbReference>
<dbReference type="Gene3D" id="3.40.50.1110">
    <property type="entry name" value="SGNH hydrolase"/>
    <property type="match status" value="1"/>
</dbReference>
<dbReference type="HOGENOM" id="CLU_023098_3_0_5"/>
<dbReference type="PROSITE" id="PS01098">
    <property type="entry name" value="LIPASE_GDSL_SER"/>
    <property type="match status" value="1"/>
</dbReference>
<dbReference type="KEGG" id="xau:Xaut_2645"/>
<reference evidence="7 8" key="1">
    <citation type="submission" date="2007-07" db="EMBL/GenBank/DDBJ databases">
        <title>Complete sequence of chromosome of Xanthobacter autotrophicus Py2.</title>
        <authorList>
            <consortium name="US DOE Joint Genome Institute"/>
            <person name="Copeland A."/>
            <person name="Lucas S."/>
            <person name="Lapidus A."/>
            <person name="Barry K."/>
            <person name="Glavina del Rio T."/>
            <person name="Hammon N."/>
            <person name="Israni S."/>
            <person name="Dalin E."/>
            <person name="Tice H."/>
            <person name="Pitluck S."/>
            <person name="Sims D."/>
            <person name="Brettin T."/>
            <person name="Bruce D."/>
            <person name="Detter J.C."/>
            <person name="Han C."/>
            <person name="Tapia R."/>
            <person name="Brainard J."/>
            <person name="Schmutz J."/>
            <person name="Larimer F."/>
            <person name="Land M."/>
            <person name="Hauser L."/>
            <person name="Kyrpides N."/>
            <person name="Kim E."/>
            <person name="Ensigns S.A."/>
            <person name="Richardson P."/>
        </authorList>
    </citation>
    <scope>NUCLEOTIDE SEQUENCE [LARGE SCALE GENOMIC DNA]</scope>
    <source>
        <strain evidence="8">ATCC BAA-1158 / Py2</strain>
    </source>
</reference>
<dbReference type="SMART" id="SM00869">
    <property type="entry name" value="Autotransporter"/>
    <property type="match status" value="1"/>
</dbReference>
<comment type="similarity">
    <text evidence="1">Belongs to the 'GDSL' lipolytic enzyme family.</text>
</comment>
<dbReference type="PhylomeDB" id="A7IIP4"/>
<evidence type="ECO:0000256" key="2">
    <source>
        <dbReference type="ARBA" id="ARBA00022729"/>
    </source>
</evidence>
<dbReference type="PANTHER" id="PTHR45648">
    <property type="entry name" value="GDSL LIPASE/ACYLHYDROLASE FAMILY PROTEIN (AFU_ORTHOLOGUE AFUA_4G14700)"/>
    <property type="match status" value="1"/>
</dbReference>
<feature type="signal peptide" evidence="5">
    <location>
        <begin position="1"/>
        <end position="26"/>
    </location>
</feature>
<dbReference type="Proteomes" id="UP000002417">
    <property type="component" value="Chromosome"/>
</dbReference>
<evidence type="ECO:0000256" key="5">
    <source>
        <dbReference type="SAM" id="SignalP"/>
    </source>
</evidence>
<sequence length="630" mass="66973">MVGRSAVIRAAVLWTSIAAGTGAAHAQQFSNFYVFGDSLSDAGTYYVVIDGQLQSVRFTVNPAPVWDMLVGEHYGLGVSPYLAIDTVTKTSTVVGGNNYAQGGACVNSGFNYTKCVAYPDNTLGETQQLEIYLASTGGVAQPNALYSMWAGANDIFTQAIYLSYQLVSEEKAIENVVAAANQHVENIATLSKAGARYIIVPNLPDISKAPVTSLLPQGQFFSDSVNAYNATLYNDLRHLGGSNIIYVDDYALVNEVIANPTLYGFTNVTDKACQQDFAITCTTNTLVAPNAQNDYLFADVVHPTPAGHELLAQYIESIIEAPGLIGLLAESPIYVGRGIYRTLDTRIGTGTPKGFQLYTNIDYSTYTLDPTRDHSGSDGSAAAGYVGLEYGFGNGISVGALLSYGSGSYNFSAQNGGYDADMFNGTIYANARFGGAFAQLSGTVGSIDYNSIKRQFLLGAAVRTNMGDTSGTYYGARLATGYDFTMGQATVTPLAQLTYQQATVDGYAETAGNSSSMLFGNQLRELFYATVGGQASYAFVLSGVTVRPNVQATYNYDFLNQDRSVTAGLLTAPVTFAMPVYQPGRSWTNLAVGLALEAANGLTCNFTLGELLGQDQVSSAYVNGGIAYKF</sequence>
<feature type="domain" description="Autotransporter" evidence="6">
    <location>
        <begin position="350"/>
        <end position="630"/>
    </location>
</feature>
<keyword evidence="2 5" id="KW-0732">Signal</keyword>
<dbReference type="GO" id="GO:0106435">
    <property type="term" value="F:carboxylesterase activity"/>
    <property type="evidence" value="ECO:0007669"/>
    <property type="project" value="UniProtKB-EC"/>
</dbReference>
<feature type="active site" evidence="4">
    <location>
        <position position="299"/>
    </location>
</feature>
<feature type="active site" description="Nucleophile" evidence="4">
    <location>
        <position position="38"/>
    </location>
</feature>
<dbReference type="GO" id="GO:0016298">
    <property type="term" value="F:lipase activity"/>
    <property type="evidence" value="ECO:0007669"/>
    <property type="project" value="InterPro"/>
</dbReference>
<evidence type="ECO:0000256" key="1">
    <source>
        <dbReference type="ARBA" id="ARBA00008668"/>
    </source>
</evidence>
<proteinExistence type="inferred from homology"/>
<dbReference type="eggNOG" id="COG3240">
    <property type="taxonomic scope" value="Bacteria"/>
</dbReference>
<dbReference type="InterPro" id="IPR001087">
    <property type="entry name" value="GDSL"/>
</dbReference>
<keyword evidence="3 7" id="KW-0378">Hydrolase</keyword>
<name>A7IIP4_XANP2</name>
<dbReference type="GO" id="GO:0006629">
    <property type="term" value="P:lipid metabolic process"/>
    <property type="evidence" value="ECO:0007669"/>
    <property type="project" value="InterPro"/>
</dbReference>
<dbReference type="Pfam" id="PF03797">
    <property type="entry name" value="Autotransporter"/>
    <property type="match status" value="1"/>
</dbReference>
<dbReference type="SUPFAM" id="SSF52266">
    <property type="entry name" value="SGNH hydrolase"/>
    <property type="match status" value="1"/>
</dbReference>
<dbReference type="OrthoDB" id="5292073at2"/>
<dbReference type="eggNOG" id="COG5571">
    <property type="taxonomic scope" value="Bacteria"/>
</dbReference>
<dbReference type="PIRSF" id="PIRSF037375">
    <property type="entry name" value="Autotrns_EstA"/>
    <property type="match status" value="1"/>
</dbReference>
<keyword evidence="8" id="KW-1185">Reference proteome</keyword>
<dbReference type="InterPro" id="IPR008265">
    <property type="entry name" value="Lipase_GDSL_AS"/>
</dbReference>
<dbReference type="EC" id="3.1.1.1" evidence="7"/>
<dbReference type="EMBL" id="CP000781">
    <property type="protein sequence ID" value="ABS67887.1"/>
    <property type="molecule type" value="Genomic_DNA"/>
</dbReference>
<feature type="chain" id="PRO_5002707910" evidence="5">
    <location>
        <begin position="27"/>
        <end position="630"/>
    </location>
</feature>
<dbReference type="PROSITE" id="PS51208">
    <property type="entry name" value="AUTOTRANSPORTER"/>
    <property type="match status" value="1"/>
</dbReference>
<dbReference type="Gene3D" id="2.40.128.130">
    <property type="entry name" value="Autotransporter beta-domain"/>
    <property type="match status" value="1"/>
</dbReference>
<evidence type="ECO:0000313" key="7">
    <source>
        <dbReference type="EMBL" id="ABS67887.1"/>
    </source>
</evidence>
<dbReference type="InterPro" id="IPR051058">
    <property type="entry name" value="GDSL_Est/Lipase"/>
</dbReference>
<dbReference type="AlphaFoldDB" id="A7IIP4"/>
<feature type="active site" evidence="4">
    <location>
        <position position="302"/>
    </location>
</feature>
<protein>
    <submittedName>
        <fullName evidence="7">Outer membrane autotransporter barrel domain</fullName>
        <ecNumber evidence="7">3.1.1.1</ecNumber>
    </submittedName>
</protein>
<evidence type="ECO:0000313" key="8">
    <source>
        <dbReference type="Proteomes" id="UP000002417"/>
    </source>
</evidence>
<dbReference type="SUPFAM" id="SSF103515">
    <property type="entry name" value="Autotransporter"/>
    <property type="match status" value="1"/>
</dbReference>
<gene>
    <name evidence="7" type="ordered locus">Xaut_2645</name>
</gene>
<dbReference type="Pfam" id="PF00657">
    <property type="entry name" value="Lipase_GDSL"/>
    <property type="match status" value="1"/>
</dbReference>
<dbReference type="InterPro" id="IPR017186">
    <property type="entry name" value="Lipase_autotranspt_EstA"/>
</dbReference>
<dbReference type="InterPro" id="IPR005546">
    <property type="entry name" value="Autotransporte_beta"/>
</dbReference>